<accession>A0AAW0DQ59</accession>
<organism evidence="1 2">
    <name type="scientific">Favolaschia claudopus</name>
    <dbReference type="NCBI Taxonomy" id="2862362"/>
    <lineage>
        <taxon>Eukaryota</taxon>
        <taxon>Fungi</taxon>
        <taxon>Dikarya</taxon>
        <taxon>Basidiomycota</taxon>
        <taxon>Agaricomycotina</taxon>
        <taxon>Agaricomycetes</taxon>
        <taxon>Agaricomycetidae</taxon>
        <taxon>Agaricales</taxon>
        <taxon>Marasmiineae</taxon>
        <taxon>Mycenaceae</taxon>
        <taxon>Favolaschia</taxon>
    </lineage>
</organism>
<comment type="caution">
    <text evidence="1">The sequence shown here is derived from an EMBL/GenBank/DDBJ whole genome shotgun (WGS) entry which is preliminary data.</text>
</comment>
<gene>
    <name evidence="1" type="ORF">R3P38DRAFT_3170917</name>
</gene>
<keyword evidence="2" id="KW-1185">Reference proteome</keyword>
<sequence>MSKPWDIGRLRGVYQLYIRALYTVPAQASATLFVRWRVSGNILSTLLARQSRFAATDNKRKGDGTLLVKRVSMYFMTFFFSHGNLSRPDEIRSPRPTPARTRTARQPCRQRIHTIAPFNKGDVVNNLQLPKYGLIPYPAGDH</sequence>
<dbReference type="Proteomes" id="UP001362999">
    <property type="component" value="Unassembled WGS sequence"/>
</dbReference>
<dbReference type="AlphaFoldDB" id="A0AAW0DQ59"/>
<evidence type="ECO:0000313" key="2">
    <source>
        <dbReference type="Proteomes" id="UP001362999"/>
    </source>
</evidence>
<dbReference type="EMBL" id="JAWWNJ010000006">
    <property type="protein sequence ID" value="KAK7053578.1"/>
    <property type="molecule type" value="Genomic_DNA"/>
</dbReference>
<evidence type="ECO:0000313" key="1">
    <source>
        <dbReference type="EMBL" id="KAK7053578.1"/>
    </source>
</evidence>
<name>A0AAW0DQ59_9AGAR</name>
<reference evidence="1 2" key="1">
    <citation type="journal article" date="2024" name="J Genomics">
        <title>Draft genome sequencing and assembly of Favolaschia claudopus CIRM-BRFM 2984 isolated from oak limbs.</title>
        <authorList>
            <person name="Navarro D."/>
            <person name="Drula E."/>
            <person name="Chaduli D."/>
            <person name="Cazenave R."/>
            <person name="Ahrendt S."/>
            <person name="Wang J."/>
            <person name="Lipzen A."/>
            <person name="Daum C."/>
            <person name="Barry K."/>
            <person name="Grigoriev I.V."/>
            <person name="Favel A."/>
            <person name="Rosso M.N."/>
            <person name="Martin F."/>
        </authorList>
    </citation>
    <scope>NUCLEOTIDE SEQUENCE [LARGE SCALE GENOMIC DNA]</scope>
    <source>
        <strain evidence="1 2">CIRM-BRFM 2984</strain>
    </source>
</reference>
<proteinExistence type="predicted"/>
<protein>
    <submittedName>
        <fullName evidence="1">Uncharacterized protein</fullName>
    </submittedName>
</protein>